<dbReference type="PANTHER" id="PTHR46796">
    <property type="entry name" value="HTH-TYPE TRANSCRIPTIONAL ACTIVATOR RHAS-RELATED"/>
    <property type="match status" value="1"/>
</dbReference>
<evidence type="ECO:0000256" key="4">
    <source>
        <dbReference type="SAM" id="MobiDB-lite"/>
    </source>
</evidence>
<evidence type="ECO:0000259" key="5">
    <source>
        <dbReference type="PROSITE" id="PS01124"/>
    </source>
</evidence>
<feature type="domain" description="HTH araC/xylS-type" evidence="5">
    <location>
        <begin position="632"/>
        <end position="730"/>
    </location>
</feature>
<evidence type="ECO:0000256" key="3">
    <source>
        <dbReference type="ARBA" id="ARBA00023163"/>
    </source>
</evidence>
<sequence length="755" mass="80071">MHPALSWCRTPAAVTARPHAGSPERGIVDVALLLARIEGGPVRSIERAAQLVPLGQVGVGEERHAIGHQIRLAAGNHRLAGVRVIAPVGDQGALEFLPQQRGDADGPGRGRHHAADGLRHMDVAEAELAQLLGDVGEGLDGLAIRHRLEGKVRREPVSHPLGAPHAGHSLGDFERKARALLDAAAVGVGALVGAVAQELIEQVTIRAVNLDAVEPRRLGVLGTAPELLDDPRDLAQLERPRRHHLGLAAQREHLALRGKRRRGHRKRPIMKVRVRHAAHVPQLREDLPALGVNRFDELLPARHLLGRMDSRRADVANPLRAHLRGLGDEQPRGGALDVIGGCQGVGHVALNRPASRHGGHHHPVLQFETAQAKRREKTRGVFHGGVLGKGSGSAGVDVKCPGGYGRSMAMGPKELTGRPSNEDGHATDVLAEVLDSMRLSTLVYGRFDLHAPWGIQFPDGEAAHIVVVSRGGALLEFEGSGAPLTLSAGDLALLPHGGSYCLRDAEGSPIHVMEGGACQRALALGAPLRLGGQGARSTLVTGAFQFGAAPRTLLFEKLPRVIHVAADSSMAAPSLASAVQLLIAESTSTRPGTTVVMSRLADILLVQAIRTHIAAGGCQNHGLCALADPQIGKALALIHERPAESWTVESLAAAVALSRSGFAARFSSLVGDPPLEYLARWRMTKAAQLLRESNLSLSEVAAHAGYHSEASFNRAFKRWEGVAPGAYRRGRRTRPSRVTPEPPVLELDPSAATGS</sequence>
<dbReference type="GO" id="GO:0043565">
    <property type="term" value="F:sequence-specific DNA binding"/>
    <property type="evidence" value="ECO:0007669"/>
    <property type="project" value="InterPro"/>
</dbReference>
<dbReference type="SUPFAM" id="SSF46689">
    <property type="entry name" value="Homeodomain-like"/>
    <property type="match status" value="2"/>
</dbReference>
<evidence type="ECO:0000313" key="6">
    <source>
        <dbReference type="EMBL" id="EAU69736.1"/>
    </source>
</evidence>
<dbReference type="Gene3D" id="1.10.10.60">
    <property type="entry name" value="Homeodomain-like"/>
    <property type="match status" value="2"/>
</dbReference>
<name>Q09DL8_STIAD</name>
<dbReference type="AntiFam" id="ANF00205">
    <property type="entry name" value="Shadow ORF (opposite nemA)"/>
</dbReference>
<dbReference type="Pfam" id="PF12852">
    <property type="entry name" value="Cupin_6"/>
    <property type="match status" value="1"/>
</dbReference>
<dbReference type="InterPro" id="IPR032783">
    <property type="entry name" value="AraC_lig"/>
</dbReference>
<feature type="region of interest" description="Disordered" evidence="4">
    <location>
        <begin position="728"/>
        <end position="755"/>
    </location>
</feature>
<accession>Q09DL8</accession>
<organism evidence="6 7">
    <name type="scientific">Stigmatella aurantiaca (strain DW4/3-1)</name>
    <dbReference type="NCBI Taxonomy" id="378806"/>
    <lineage>
        <taxon>Bacteria</taxon>
        <taxon>Pseudomonadati</taxon>
        <taxon>Myxococcota</taxon>
        <taxon>Myxococcia</taxon>
        <taxon>Myxococcales</taxon>
        <taxon>Cystobacterineae</taxon>
        <taxon>Archangiaceae</taxon>
        <taxon>Stigmatella</taxon>
    </lineage>
</organism>
<proteinExistence type="predicted"/>
<dbReference type="Proteomes" id="UP000032702">
    <property type="component" value="Unassembled WGS sequence"/>
</dbReference>
<dbReference type="PROSITE" id="PS00041">
    <property type="entry name" value="HTH_ARAC_FAMILY_1"/>
    <property type="match status" value="1"/>
</dbReference>
<dbReference type="InterPro" id="IPR018062">
    <property type="entry name" value="HTH_AraC-typ_CS"/>
</dbReference>
<dbReference type="PROSITE" id="PS01124">
    <property type="entry name" value="HTH_ARAC_FAMILY_2"/>
    <property type="match status" value="1"/>
</dbReference>
<gene>
    <name evidence="6" type="ORF">STIAU_1464</name>
</gene>
<comment type="caution">
    <text evidence="6">The sequence shown here is derived from an EMBL/GenBank/DDBJ whole genome shotgun (WGS) entry which is preliminary data.</text>
</comment>
<reference evidence="6 7" key="1">
    <citation type="submission" date="2006-04" db="EMBL/GenBank/DDBJ databases">
        <authorList>
            <person name="Nierman W.C."/>
        </authorList>
    </citation>
    <scope>NUCLEOTIDE SEQUENCE [LARGE SCALE GENOMIC DNA]</scope>
    <source>
        <strain evidence="6 7">DW4/3-1</strain>
    </source>
</reference>
<dbReference type="InterPro" id="IPR009057">
    <property type="entry name" value="Homeodomain-like_sf"/>
</dbReference>
<keyword evidence="1" id="KW-0805">Transcription regulation</keyword>
<dbReference type="InterPro" id="IPR018060">
    <property type="entry name" value="HTH_AraC"/>
</dbReference>
<dbReference type="GO" id="GO:0003700">
    <property type="term" value="F:DNA-binding transcription factor activity"/>
    <property type="evidence" value="ECO:0007669"/>
    <property type="project" value="InterPro"/>
</dbReference>
<dbReference type="SMART" id="SM00342">
    <property type="entry name" value="HTH_ARAC"/>
    <property type="match status" value="1"/>
</dbReference>
<dbReference type="InterPro" id="IPR050204">
    <property type="entry name" value="AraC_XylS_family_regulators"/>
</dbReference>
<dbReference type="PANTHER" id="PTHR46796:SF7">
    <property type="entry name" value="ARAC FAMILY TRANSCRIPTIONAL REGULATOR"/>
    <property type="match status" value="1"/>
</dbReference>
<dbReference type="AlphaFoldDB" id="Q09DL8"/>
<evidence type="ECO:0000256" key="1">
    <source>
        <dbReference type="ARBA" id="ARBA00023015"/>
    </source>
</evidence>
<evidence type="ECO:0000256" key="2">
    <source>
        <dbReference type="ARBA" id="ARBA00023125"/>
    </source>
</evidence>
<keyword evidence="3" id="KW-0804">Transcription</keyword>
<protein>
    <submittedName>
        <fullName evidence="6">Transcriptional regulator, AraC family protein</fullName>
    </submittedName>
</protein>
<dbReference type="EMBL" id="AAMD01000003">
    <property type="protein sequence ID" value="EAU69736.1"/>
    <property type="molecule type" value="Genomic_DNA"/>
</dbReference>
<dbReference type="Pfam" id="PF12833">
    <property type="entry name" value="HTH_18"/>
    <property type="match status" value="1"/>
</dbReference>
<evidence type="ECO:0000313" key="7">
    <source>
        <dbReference type="Proteomes" id="UP000032702"/>
    </source>
</evidence>
<keyword evidence="2" id="KW-0238">DNA-binding</keyword>
<dbReference type="PATRIC" id="fig|378806.16.peg.9151"/>